<feature type="transmembrane region" description="Helical" evidence="6">
    <location>
        <begin position="79"/>
        <end position="96"/>
    </location>
</feature>
<feature type="region of interest" description="Disordered" evidence="7">
    <location>
        <begin position="25"/>
        <end position="49"/>
    </location>
</feature>
<feature type="transmembrane region" description="Helical" evidence="6">
    <location>
        <begin position="174"/>
        <end position="200"/>
    </location>
</feature>
<feature type="domain" description="Reticulon" evidence="8">
    <location>
        <begin position="70"/>
        <end position="255"/>
    </location>
</feature>
<evidence type="ECO:0000313" key="9">
    <source>
        <dbReference type="EMBL" id="KAK6145698.1"/>
    </source>
</evidence>
<dbReference type="Proteomes" id="UP001318860">
    <property type="component" value="Unassembled WGS sequence"/>
</dbReference>
<accession>A0ABR0WFS5</accession>
<evidence type="ECO:0000256" key="6">
    <source>
        <dbReference type="RuleBase" id="RU363132"/>
    </source>
</evidence>
<evidence type="ECO:0000259" key="8">
    <source>
        <dbReference type="PROSITE" id="PS50845"/>
    </source>
</evidence>
<comment type="subcellular location">
    <subcellularLocation>
        <location evidence="1 6">Endoplasmic reticulum membrane</location>
        <topology evidence="1 6">Multi-pass membrane protein</topology>
    </subcellularLocation>
</comment>
<keyword evidence="10" id="KW-1185">Reference proteome</keyword>
<dbReference type="EMBL" id="JABTTQ020000012">
    <property type="protein sequence ID" value="KAK6145698.1"/>
    <property type="molecule type" value="Genomic_DNA"/>
</dbReference>
<evidence type="ECO:0000256" key="5">
    <source>
        <dbReference type="ARBA" id="ARBA00023136"/>
    </source>
</evidence>
<evidence type="ECO:0000313" key="10">
    <source>
        <dbReference type="Proteomes" id="UP001318860"/>
    </source>
</evidence>
<feature type="region of interest" description="Disordered" evidence="7">
    <location>
        <begin position="1"/>
        <end position="20"/>
    </location>
</feature>
<comment type="caution">
    <text evidence="9">The sequence shown here is derived from an EMBL/GenBank/DDBJ whole genome shotgun (WGS) entry which is preliminary data.</text>
</comment>
<keyword evidence="3 6" id="KW-0256">Endoplasmic reticulum</keyword>
<organism evidence="9 10">
    <name type="scientific">Rehmannia glutinosa</name>
    <name type="common">Chinese foxglove</name>
    <dbReference type="NCBI Taxonomy" id="99300"/>
    <lineage>
        <taxon>Eukaryota</taxon>
        <taxon>Viridiplantae</taxon>
        <taxon>Streptophyta</taxon>
        <taxon>Embryophyta</taxon>
        <taxon>Tracheophyta</taxon>
        <taxon>Spermatophyta</taxon>
        <taxon>Magnoliopsida</taxon>
        <taxon>eudicotyledons</taxon>
        <taxon>Gunneridae</taxon>
        <taxon>Pentapetalae</taxon>
        <taxon>asterids</taxon>
        <taxon>lamiids</taxon>
        <taxon>Lamiales</taxon>
        <taxon>Orobanchaceae</taxon>
        <taxon>Rehmannieae</taxon>
        <taxon>Rehmannia</taxon>
    </lineage>
</organism>
<sequence length="255" mass="28692">MENSREIEGVRRGKPSVGRVMEMENSNSEDLCGIEPNAEGRADDPASTSSVYKLSGRQATVHQMVGGGKAADVILWRRRRVSCGIVVVATFSWLLIERSGISFLPLCSDVLLILVVLLFLRANYAVYRNKQLQTKPELVLSEEMVNNAAASFRVKVNYMLLMAHDITLGKDFRLFFKVVIALWLLSVIGSLISFFTLTYIGTIISITIPALYDKFGDHIDRYVGMIHQKISKHYKIVDESLHSRLPRTLTKDKDP</sequence>
<gene>
    <name evidence="9" type="ORF">DH2020_022518</name>
</gene>
<feature type="transmembrane region" description="Helical" evidence="6">
    <location>
        <begin position="102"/>
        <end position="120"/>
    </location>
</feature>
<proteinExistence type="predicted"/>
<evidence type="ECO:0000256" key="2">
    <source>
        <dbReference type="ARBA" id="ARBA00022692"/>
    </source>
</evidence>
<keyword evidence="2 6" id="KW-0812">Transmembrane</keyword>
<evidence type="ECO:0000256" key="7">
    <source>
        <dbReference type="SAM" id="MobiDB-lite"/>
    </source>
</evidence>
<dbReference type="PANTHER" id="PTHR10994">
    <property type="entry name" value="RETICULON"/>
    <property type="match status" value="1"/>
</dbReference>
<dbReference type="InterPro" id="IPR045064">
    <property type="entry name" value="Reticulon-like"/>
</dbReference>
<reference evidence="9 10" key="1">
    <citation type="journal article" date="2021" name="Comput. Struct. Biotechnol. J.">
        <title>De novo genome assembly of the potent medicinal plant Rehmannia glutinosa using nanopore technology.</title>
        <authorList>
            <person name="Ma L."/>
            <person name="Dong C."/>
            <person name="Song C."/>
            <person name="Wang X."/>
            <person name="Zheng X."/>
            <person name="Niu Y."/>
            <person name="Chen S."/>
            <person name="Feng W."/>
        </authorList>
    </citation>
    <scope>NUCLEOTIDE SEQUENCE [LARGE SCALE GENOMIC DNA]</scope>
    <source>
        <strain evidence="9">DH-2019</strain>
    </source>
</reference>
<feature type="compositionally biased region" description="Basic and acidic residues" evidence="7">
    <location>
        <begin position="1"/>
        <end position="11"/>
    </location>
</feature>
<evidence type="ECO:0000256" key="3">
    <source>
        <dbReference type="ARBA" id="ARBA00022824"/>
    </source>
</evidence>
<evidence type="ECO:0000256" key="1">
    <source>
        <dbReference type="ARBA" id="ARBA00004477"/>
    </source>
</evidence>
<dbReference type="InterPro" id="IPR003388">
    <property type="entry name" value="Reticulon"/>
</dbReference>
<evidence type="ECO:0000256" key="4">
    <source>
        <dbReference type="ARBA" id="ARBA00022989"/>
    </source>
</evidence>
<name>A0ABR0WFS5_REHGL</name>
<dbReference type="PROSITE" id="PS50845">
    <property type="entry name" value="RETICULON"/>
    <property type="match status" value="1"/>
</dbReference>
<keyword evidence="4 6" id="KW-1133">Transmembrane helix</keyword>
<protein>
    <recommendedName>
        <fullName evidence="6">Reticulon-like protein</fullName>
    </recommendedName>
</protein>
<keyword evidence="5 6" id="KW-0472">Membrane</keyword>
<dbReference type="Pfam" id="PF02453">
    <property type="entry name" value="Reticulon"/>
    <property type="match status" value="1"/>
</dbReference>
<dbReference type="PANTHER" id="PTHR10994:SF67">
    <property type="entry name" value="RETICULON-LIKE PROTEIN B16"/>
    <property type="match status" value="1"/>
</dbReference>